<dbReference type="EC" id="2.4.1.257" evidence="12"/>
<dbReference type="Gene3D" id="3.40.50.2000">
    <property type="entry name" value="Glycogen Phosphorylase B"/>
    <property type="match status" value="2"/>
</dbReference>
<dbReference type="HOGENOM" id="CLU_030619_0_0_1"/>
<dbReference type="InterPro" id="IPR028098">
    <property type="entry name" value="Glyco_trans_4-like_N"/>
</dbReference>
<proteinExistence type="inferred from homology"/>
<comment type="function">
    <text evidence="1 12">Mannosylates Man(2)GlcNAc(2)-dolichol diphosphate and Man(1)GlcNAc(2)-dolichol diphosphate to form Man(3)GlcNAc(2)-dolichol diphosphate.</text>
</comment>
<evidence type="ECO:0000259" key="14">
    <source>
        <dbReference type="Pfam" id="PF13439"/>
    </source>
</evidence>
<keyword evidence="8 12" id="KW-1133">Transmembrane helix</keyword>
<keyword evidence="16" id="KW-1185">Reference proteome</keyword>
<evidence type="ECO:0000313" key="16">
    <source>
        <dbReference type="Proteomes" id="UP000054266"/>
    </source>
</evidence>
<evidence type="ECO:0000256" key="3">
    <source>
        <dbReference type="ARBA" id="ARBA00004922"/>
    </source>
</evidence>
<evidence type="ECO:0000256" key="5">
    <source>
        <dbReference type="ARBA" id="ARBA00022679"/>
    </source>
</evidence>
<dbReference type="Pfam" id="PF00534">
    <property type="entry name" value="Glycos_transf_1"/>
    <property type="match status" value="1"/>
</dbReference>
<dbReference type="AlphaFoldDB" id="A0A0D2CFR6"/>
<accession>A0A0D2CFR6</accession>
<dbReference type="STRING" id="5601.A0A0D2CFR6"/>
<evidence type="ECO:0000259" key="13">
    <source>
        <dbReference type="Pfam" id="PF00534"/>
    </source>
</evidence>
<sequence length="509" mass="57440">MSVSEKADVSRQAAQRTIVFFHPDLGIGGAERLIVDAAVGLQEQGNKITIFTSHCDPNHCFEEARDGTLDVRVRGNTLFPPTFLNRFHILLAILRQIHLVLSIAVWSNELDKLNPDVFVVDQLSACVPLLRWLFPHRQRTLFYCHFPDHLLADRRISGLLGLLKKVYRYPFDWFEGWSMSASDRIVVNSNFTKSVASSVWPALSESLGVIYPCVNIQETTLPVELEEKPLWGGRFKILLSINRFERKKDIGLALRAYHNLSPIARKDTRLIIAGGYDQRVSENVEYHKELVAIAEGFDLSTATAKTVPTALGIPNEIQVLFLLSVPGPFKETLLNNARLLLYTPTNEHFGIVPVEAMQHGLPVLASDTGGPLETIVEGETGWLRDVSQVDEWTAVMDKVLNEMSSADLEKIGHQGRERVHHYFTRVIMAEKLRNEMTVMLRNKRSTFLERRDIIFGLSLVAAFAAALFATVIRAKSGQGDRRATEFARTRRMHTGADEGLTMFPNNYHR</sequence>
<comment type="similarity">
    <text evidence="12">Belongs to the glycosyltransferase group 1 family.</text>
</comment>
<feature type="domain" description="Glycosyltransferase subfamily 4-like N-terminal" evidence="14">
    <location>
        <begin position="27"/>
        <end position="217"/>
    </location>
</feature>
<keyword evidence="5 12" id="KW-0808">Transferase</keyword>
<dbReference type="PANTHER" id="PTHR45918">
    <property type="entry name" value="ALPHA-1,3/1,6-MANNOSYLTRANSFERASE ALG2"/>
    <property type="match status" value="1"/>
</dbReference>
<reference evidence="15 16" key="1">
    <citation type="submission" date="2015-01" db="EMBL/GenBank/DDBJ databases">
        <title>The Genome Sequence of Capronia semiimmersa CBS27337.</title>
        <authorList>
            <consortium name="The Broad Institute Genomics Platform"/>
            <person name="Cuomo C."/>
            <person name="de Hoog S."/>
            <person name="Gorbushina A."/>
            <person name="Stielow B."/>
            <person name="Teixiera M."/>
            <person name="Abouelleil A."/>
            <person name="Chapman S.B."/>
            <person name="Priest M."/>
            <person name="Young S.K."/>
            <person name="Wortman J."/>
            <person name="Nusbaum C."/>
            <person name="Birren B."/>
        </authorList>
    </citation>
    <scope>NUCLEOTIDE SEQUENCE [LARGE SCALE GENOMIC DNA]</scope>
    <source>
        <strain evidence="15 16">CBS 27337</strain>
    </source>
</reference>
<organism evidence="15 16">
    <name type="scientific">Phialophora macrospora</name>
    <dbReference type="NCBI Taxonomy" id="1851006"/>
    <lineage>
        <taxon>Eukaryota</taxon>
        <taxon>Fungi</taxon>
        <taxon>Dikarya</taxon>
        <taxon>Ascomycota</taxon>
        <taxon>Pezizomycotina</taxon>
        <taxon>Eurotiomycetes</taxon>
        <taxon>Chaetothyriomycetidae</taxon>
        <taxon>Chaetothyriales</taxon>
        <taxon>Herpotrichiellaceae</taxon>
        <taxon>Phialophora</taxon>
    </lineage>
</organism>
<keyword evidence="7 12" id="KW-0256">Endoplasmic reticulum</keyword>
<evidence type="ECO:0000256" key="11">
    <source>
        <dbReference type="ARBA" id="ARBA00045104"/>
    </source>
</evidence>
<evidence type="ECO:0000256" key="6">
    <source>
        <dbReference type="ARBA" id="ARBA00022692"/>
    </source>
</evidence>
<dbReference type="SUPFAM" id="SSF53756">
    <property type="entry name" value="UDP-Glycosyltransferase/glycogen phosphorylase"/>
    <property type="match status" value="1"/>
</dbReference>
<dbReference type="GO" id="GO:0004378">
    <property type="term" value="F:GDP-Man:Man(1)GlcNAc(2)-PP-Dol alpha-1,3-mannosyltransferase activity"/>
    <property type="evidence" value="ECO:0007669"/>
    <property type="project" value="UniProtKB-UniRule"/>
</dbReference>
<name>A0A0D2CFR6_9EURO</name>
<comment type="pathway">
    <text evidence="3 12">Protein modification; protein glycosylation.</text>
</comment>
<comment type="catalytic activity">
    <reaction evidence="10 12">
        <text>a beta-D-Man-(1-&gt;4)-beta-D-GlcNAc-(1-&gt;4)-alpha-D-GlcNAc-diphospho-di-trans,poly-cis-dolichol + GDP-alpha-D-mannose = an alpha-D-Man-(1-&gt;3)-beta-D-Man-(1-&gt;4)-beta-D-GlcNAc-(1-&gt;4)-alpha-D-GlcNAc-diphospho-di-trans,poly-cis-dolichol + GDP + H(+)</text>
        <dbReference type="Rhea" id="RHEA:29515"/>
        <dbReference type="Rhea" id="RHEA-COMP:19511"/>
        <dbReference type="Rhea" id="RHEA-COMP:19513"/>
        <dbReference type="ChEBI" id="CHEBI:15378"/>
        <dbReference type="ChEBI" id="CHEBI:57527"/>
        <dbReference type="ChEBI" id="CHEBI:58189"/>
        <dbReference type="ChEBI" id="CHEBI:58472"/>
        <dbReference type="ChEBI" id="CHEBI:132510"/>
        <dbReference type="EC" id="2.4.1.132"/>
    </reaction>
    <physiologicalReaction direction="left-to-right" evidence="10 12">
        <dbReference type="Rhea" id="RHEA:29516"/>
    </physiologicalReaction>
</comment>
<comment type="catalytic activity">
    <reaction evidence="11 12">
        <text>an alpha-D-Man-(1-&gt;3)-beta-D-Man-(1-&gt;4)-beta-D-GlcNAc-(1-&gt;4)-alpha-D-GlcNAc-diphospho-di-trans,poly-cis-dolichol + GDP-alpha-D-mannose = an alpha-D-Man-(1-&gt;3)-[alpha-D-Man-(1-&gt;6)]-beta-D-Man-(1-&gt;4)-beta-D-GlcNAc-(1-&gt;4)-alpha-D-GlcNAc-diphospho-di-trans,poly-cis-dolichol + GDP + H(+)</text>
        <dbReference type="Rhea" id="RHEA:29519"/>
        <dbReference type="Rhea" id="RHEA-COMP:19513"/>
        <dbReference type="Rhea" id="RHEA-COMP:19515"/>
        <dbReference type="ChEBI" id="CHEBI:15378"/>
        <dbReference type="ChEBI" id="CHEBI:57527"/>
        <dbReference type="ChEBI" id="CHEBI:58189"/>
        <dbReference type="ChEBI" id="CHEBI:132510"/>
        <dbReference type="ChEBI" id="CHEBI:132511"/>
        <dbReference type="EC" id="2.4.1.257"/>
    </reaction>
    <physiologicalReaction direction="left-to-right" evidence="11 12">
        <dbReference type="Rhea" id="RHEA:29520"/>
    </physiologicalReaction>
</comment>
<evidence type="ECO:0000256" key="1">
    <source>
        <dbReference type="ARBA" id="ARBA00003142"/>
    </source>
</evidence>
<dbReference type="Pfam" id="PF13439">
    <property type="entry name" value="Glyco_transf_4"/>
    <property type="match status" value="1"/>
</dbReference>
<dbReference type="GO" id="GO:0005789">
    <property type="term" value="C:endoplasmic reticulum membrane"/>
    <property type="evidence" value="ECO:0007669"/>
    <property type="project" value="UniProtKB-SubCell"/>
</dbReference>
<keyword evidence="4 12" id="KW-0328">Glycosyltransferase</keyword>
<dbReference type="CDD" id="cd03805">
    <property type="entry name" value="GT4_ALG2-like"/>
    <property type="match status" value="1"/>
</dbReference>
<dbReference type="UniPathway" id="UPA00378"/>
<evidence type="ECO:0000313" key="15">
    <source>
        <dbReference type="EMBL" id="KIW63971.1"/>
    </source>
</evidence>
<keyword evidence="6 12" id="KW-0812">Transmembrane</keyword>
<feature type="domain" description="Glycosyl transferase family 1" evidence="13">
    <location>
        <begin position="227"/>
        <end position="416"/>
    </location>
</feature>
<evidence type="ECO:0000256" key="7">
    <source>
        <dbReference type="ARBA" id="ARBA00022824"/>
    </source>
</evidence>
<evidence type="ECO:0000256" key="4">
    <source>
        <dbReference type="ARBA" id="ARBA00022676"/>
    </source>
</evidence>
<evidence type="ECO:0000256" key="2">
    <source>
        <dbReference type="ARBA" id="ARBA00004586"/>
    </source>
</evidence>
<evidence type="ECO:0000256" key="10">
    <source>
        <dbReference type="ARBA" id="ARBA00045103"/>
    </source>
</evidence>
<dbReference type="InterPro" id="IPR001296">
    <property type="entry name" value="Glyco_trans_1"/>
</dbReference>
<gene>
    <name evidence="15" type="ORF">PV04_08931</name>
</gene>
<protein>
    <recommendedName>
        <fullName evidence="12">Alpha-1,3/1,6-mannosyltransferase ALG2</fullName>
        <ecNumber evidence="12">2.4.1.132</ecNumber>
        <ecNumber evidence="12">2.4.1.257</ecNumber>
    </recommendedName>
    <alternativeName>
        <fullName evidence="12">GDP-Man:Man(1)GlcNAc(2)-PP-Dol alpha-1,3-mannosyltransferase</fullName>
    </alternativeName>
</protein>
<dbReference type="EC" id="2.4.1.132" evidence="12"/>
<keyword evidence="9 12" id="KW-0472">Membrane</keyword>
<dbReference type="EMBL" id="KN846961">
    <property type="protein sequence ID" value="KIW63971.1"/>
    <property type="molecule type" value="Genomic_DNA"/>
</dbReference>
<dbReference type="InterPro" id="IPR027054">
    <property type="entry name" value="ALG2"/>
</dbReference>
<dbReference type="PANTHER" id="PTHR45918:SF1">
    <property type="entry name" value="ALPHA-1,3_1,6-MANNOSYLTRANSFERASE ALG2"/>
    <property type="match status" value="1"/>
</dbReference>
<evidence type="ECO:0000256" key="9">
    <source>
        <dbReference type="ARBA" id="ARBA00023136"/>
    </source>
</evidence>
<dbReference type="Proteomes" id="UP000054266">
    <property type="component" value="Unassembled WGS sequence"/>
</dbReference>
<evidence type="ECO:0000256" key="8">
    <source>
        <dbReference type="ARBA" id="ARBA00022989"/>
    </source>
</evidence>
<evidence type="ECO:0000256" key="12">
    <source>
        <dbReference type="RuleBase" id="RU367136"/>
    </source>
</evidence>
<dbReference type="GO" id="GO:0102704">
    <property type="term" value="F:GDP-Man:Man(2)GlcNAc(2)-PP-Dol alpha-1,6-mannosyltransferase activity"/>
    <property type="evidence" value="ECO:0007669"/>
    <property type="project" value="UniProtKB-UniRule"/>
</dbReference>
<comment type="subcellular location">
    <subcellularLocation>
        <location evidence="2 12">Endoplasmic reticulum membrane</location>
    </subcellularLocation>
</comment>
<feature type="transmembrane region" description="Helical" evidence="12">
    <location>
        <begin position="453"/>
        <end position="472"/>
    </location>
</feature>